<reference evidence="1 2" key="1">
    <citation type="submission" date="2018-11" db="EMBL/GenBank/DDBJ databases">
        <title>Complete genome sequence of Leptospira kmetyi isolate LS 001/16 from soil sample associated with a leptospirosis patient in Kelantan.</title>
        <authorList>
            <person name="Muhammad Yusoff F."/>
            <person name="Muhammad Yusoff S."/>
            <person name="Ahmad M.N."/>
            <person name="Yusof N.Y."/>
            <person name="Aziah I."/>
        </authorList>
    </citation>
    <scope>NUCLEOTIDE SEQUENCE [LARGE SCALE GENOMIC DNA]</scope>
    <source>
        <strain evidence="1 2">LS 001/16</strain>
    </source>
</reference>
<dbReference type="Proteomes" id="UP000276407">
    <property type="component" value="Chromosome 1"/>
</dbReference>
<proteinExistence type="predicted"/>
<dbReference type="RefSeq" id="WP_010575815.1">
    <property type="nucleotide sequence ID" value="NZ_CP033614.1"/>
</dbReference>
<sequence length="61" mass="6955">MKKRIEIKGAANSPTIKPEASRGRILIHPVLKDLYASDKTESDVEKRLKPEYISMIQSLLF</sequence>
<evidence type="ECO:0000313" key="1">
    <source>
        <dbReference type="EMBL" id="AYV56637.1"/>
    </source>
</evidence>
<gene>
    <name evidence="1" type="ORF">EFP84_14795</name>
</gene>
<name>A0A2M9XLQ6_9LEPT</name>
<dbReference type="KEGG" id="lkm:EFP84_14795"/>
<evidence type="ECO:0000313" key="2">
    <source>
        <dbReference type="Proteomes" id="UP000276407"/>
    </source>
</evidence>
<accession>A0A2M9XLQ6</accession>
<protein>
    <submittedName>
        <fullName evidence="1">Uncharacterized protein</fullName>
    </submittedName>
</protein>
<dbReference type="AlphaFoldDB" id="A0A2M9XLQ6"/>
<organism evidence="1 2">
    <name type="scientific">Leptospira kmetyi</name>
    <dbReference type="NCBI Taxonomy" id="408139"/>
    <lineage>
        <taxon>Bacteria</taxon>
        <taxon>Pseudomonadati</taxon>
        <taxon>Spirochaetota</taxon>
        <taxon>Spirochaetia</taxon>
        <taxon>Leptospirales</taxon>
        <taxon>Leptospiraceae</taxon>
        <taxon>Leptospira</taxon>
    </lineage>
</organism>
<dbReference type="EMBL" id="CP033614">
    <property type="protein sequence ID" value="AYV56637.1"/>
    <property type="molecule type" value="Genomic_DNA"/>
</dbReference>